<accession>A0A2M8EJC0</accession>
<comment type="similarity">
    <text evidence="2">Belongs to the UPF0718 family.</text>
</comment>
<feature type="transmembrane region" description="Helical" evidence="7">
    <location>
        <begin position="51"/>
        <end position="72"/>
    </location>
</feature>
<evidence type="ECO:0000256" key="2">
    <source>
        <dbReference type="ARBA" id="ARBA00006386"/>
    </source>
</evidence>
<feature type="transmembrane region" description="Helical" evidence="7">
    <location>
        <begin position="92"/>
        <end position="117"/>
    </location>
</feature>
<evidence type="ECO:0000313" key="9">
    <source>
        <dbReference type="Proteomes" id="UP000228781"/>
    </source>
</evidence>
<evidence type="ECO:0000256" key="1">
    <source>
        <dbReference type="ARBA" id="ARBA00004651"/>
    </source>
</evidence>
<comment type="subcellular location">
    <subcellularLocation>
        <location evidence="1">Cell membrane</location>
        <topology evidence="1">Multi-pass membrane protein</topology>
    </subcellularLocation>
</comment>
<keyword evidence="4 7" id="KW-0812">Transmembrane</keyword>
<evidence type="ECO:0000256" key="7">
    <source>
        <dbReference type="SAM" id="Phobius"/>
    </source>
</evidence>
<dbReference type="Pfam" id="PF03773">
    <property type="entry name" value="ArsP_1"/>
    <property type="match status" value="1"/>
</dbReference>
<dbReference type="InterPro" id="IPR005524">
    <property type="entry name" value="DUF318"/>
</dbReference>
<evidence type="ECO:0000256" key="3">
    <source>
        <dbReference type="ARBA" id="ARBA00022475"/>
    </source>
</evidence>
<dbReference type="AlphaFoldDB" id="A0A2M8EJC0"/>
<dbReference type="GO" id="GO:0005886">
    <property type="term" value="C:plasma membrane"/>
    <property type="evidence" value="ECO:0007669"/>
    <property type="project" value="UniProtKB-SubCell"/>
</dbReference>
<evidence type="ECO:0000256" key="5">
    <source>
        <dbReference type="ARBA" id="ARBA00022989"/>
    </source>
</evidence>
<keyword evidence="6 7" id="KW-0472">Membrane</keyword>
<comment type="caution">
    <text evidence="8">The sequence shown here is derived from an EMBL/GenBank/DDBJ whole genome shotgun (WGS) entry which is preliminary data.</text>
</comment>
<organism evidence="8 9">
    <name type="scientific">candidate division WWE3 bacterium CG_4_9_14_0_2_um_filter_48_10</name>
    <dbReference type="NCBI Taxonomy" id="1975078"/>
    <lineage>
        <taxon>Bacteria</taxon>
        <taxon>Katanobacteria</taxon>
    </lineage>
</organism>
<feature type="transmembrane region" description="Helical" evidence="7">
    <location>
        <begin position="19"/>
        <end position="39"/>
    </location>
</feature>
<dbReference type="PANTHER" id="PTHR34184">
    <property type="entry name" value="UPF0718 PROTEIN YCGR"/>
    <property type="match status" value="1"/>
</dbReference>
<feature type="transmembrane region" description="Helical" evidence="7">
    <location>
        <begin position="216"/>
        <end position="235"/>
    </location>
</feature>
<evidence type="ECO:0000256" key="6">
    <source>
        <dbReference type="ARBA" id="ARBA00023136"/>
    </source>
</evidence>
<protein>
    <recommendedName>
        <fullName evidence="10">ATPase</fullName>
    </recommendedName>
</protein>
<dbReference type="EMBL" id="PFSK01000018">
    <property type="protein sequence ID" value="PJC22841.1"/>
    <property type="molecule type" value="Genomic_DNA"/>
</dbReference>
<evidence type="ECO:0008006" key="10">
    <source>
        <dbReference type="Google" id="ProtNLM"/>
    </source>
</evidence>
<evidence type="ECO:0000256" key="4">
    <source>
        <dbReference type="ARBA" id="ARBA00022692"/>
    </source>
</evidence>
<feature type="transmembrane region" description="Helical" evidence="7">
    <location>
        <begin position="280"/>
        <end position="303"/>
    </location>
</feature>
<sequence>MEETHACCHQRQPWYREPLFVIGAVIFITFITHLTLLLFGSTLLSPLFRTFWQYLKLTWWAILLGLAIGGLIEVLIPPEFMVNLLARGRRSIIIAVFLGFLASACSHGILAIAVSLYKKGASTASTLTFLLASPWANLSITFLLLSLFGSKALFIIGGALVVALISGFIFQILEDKGLIEGAKLRPRRGKIVWHFPGLKVLIFGVFKSVWDLAKMVVWWILLGFFLASVLGAYIPERIFHQFFGPTILGMLATLVLASIIEVCSEGSSPLAFELYKQTGAFGNAFVFLQAGVVTDFTEVGIVLTNIGKRAALALVLVTVPLVLLLGFLFNTLIL</sequence>
<name>A0A2M8EJC0_UNCKA</name>
<feature type="transmembrane region" description="Helical" evidence="7">
    <location>
        <begin position="310"/>
        <end position="333"/>
    </location>
</feature>
<keyword evidence="3" id="KW-1003">Cell membrane</keyword>
<dbReference type="Proteomes" id="UP000228781">
    <property type="component" value="Unassembled WGS sequence"/>
</dbReference>
<proteinExistence type="inferred from homology"/>
<feature type="transmembrane region" description="Helical" evidence="7">
    <location>
        <begin position="242"/>
        <end position="260"/>
    </location>
</feature>
<dbReference type="InterPro" id="IPR052923">
    <property type="entry name" value="UPF0718"/>
</dbReference>
<feature type="transmembrane region" description="Helical" evidence="7">
    <location>
        <begin position="129"/>
        <end position="147"/>
    </location>
</feature>
<keyword evidence="5 7" id="KW-1133">Transmembrane helix</keyword>
<feature type="transmembrane region" description="Helical" evidence="7">
    <location>
        <begin position="153"/>
        <end position="170"/>
    </location>
</feature>
<evidence type="ECO:0000313" key="8">
    <source>
        <dbReference type="EMBL" id="PJC22841.1"/>
    </source>
</evidence>
<gene>
    <name evidence="8" type="ORF">CO059_01530</name>
</gene>
<reference evidence="9" key="1">
    <citation type="submission" date="2017-09" db="EMBL/GenBank/DDBJ databases">
        <title>Depth-based differentiation of microbial function through sediment-hosted aquifers and enrichment of novel symbionts in the deep terrestrial subsurface.</title>
        <authorList>
            <person name="Probst A.J."/>
            <person name="Ladd B."/>
            <person name="Jarett J.K."/>
            <person name="Geller-Mcgrath D.E."/>
            <person name="Sieber C.M.K."/>
            <person name="Emerson J.B."/>
            <person name="Anantharaman K."/>
            <person name="Thomas B.C."/>
            <person name="Malmstrom R."/>
            <person name="Stieglmeier M."/>
            <person name="Klingl A."/>
            <person name="Woyke T."/>
            <person name="Ryan C.M."/>
            <person name="Banfield J.F."/>
        </authorList>
    </citation>
    <scope>NUCLEOTIDE SEQUENCE [LARGE SCALE GENOMIC DNA]</scope>
</reference>
<dbReference type="PANTHER" id="PTHR34184:SF4">
    <property type="entry name" value="UPF0718 PROTEIN YCGR"/>
    <property type="match status" value="1"/>
</dbReference>